<comment type="catalytic activity">
    <reaction evidence="9">
        <text>3'-phosphoadenylyl sulfate + H2O = adenosine 5'-phosphosulfate + phosphate</text>
        <dbReference type="Rhea" id="RHEA:77639"/>
        <dbReference type="ChEBI" id="CHEBI:15377"/>
        <dbReference type="ChEBI" id="CHEBI:43474"/>
        <dbReference type="ChEBI" id="CHEBI:58243"/>
        <dbReference type="ChEBI" id="CHEBI:58339"/>
        <dbReference type="EC" id="3.1.3.7"/>
    </reaction>
    <physiologicalReaction direction="left-to-right" evidence="9">
        <dbReference type="Rhea" id="RHEA:77640"/>
    </physiologicalReaction>
</comment>
<evidence type="ECO:0000256" key="3">
    <source>
        <dbReference type="ARBA" id="ARBA00012633"/>
    </source>
</evidence>
<evidence type="ECO:0000313" key="11">
    <source>
        <dbReference type="EMBL" id="THH04833.1"/>
    </source>
</evidence>
<comment type="caution">
    <text evidence="11">The sequence shown here is derived from an EMBL/GenBank/DDBJ whole genome shotgun (WGS) entry which is preliminary data.</text>
</comment>
<dbReference type="SUPFAM" id="SSF56655">
    <property type="entry name" value="Carbohydrate phosphatase"/>
    <property type="match status" value="1"/>
</dbReference>
<evidence type="ECO:0000256" key="1">
    <source>
        <dbReference type="ARBA" id="ARBA00001946"/>
    </source>
</evidence>
<evidence type="ECO:0000256" key="10">
    <source>
        <dbReference type="PIRSR" id="PIRSR600760-2"/>
    </source>
</evidence>
<gene>
    <name evidence="11" type="ORF">EW145_g5237</name>
</gene>
<dbReference type="PROSITE" id="PS00629">
    <property type="entry name" value="IMP_1"/>
    <property type="match status" value="1"/>
</dbReference>
<dbReference type="PANTHER" id="PTHR43200:SF6">
    <property type="entry name" value="3'(2'),5'-BISPHOSPHATE NUCLEOTIDASE"/>
    <property type="match status" value="1"/>
</dbReference>
<dbReference type="OrthoDB" id="411145at2759"/>
<dbReference type="GO" id="GO:0046854">
    <property type="term" value="P:phosphatidylinositol phosphate biosynthetic process"/>
    <property type="evidence" value="ECO:0007669"/>
    <property type="project" value="InterPro"/>
</dbReference>
<keyword evidence="12" id="KW-1185">Reference proteome</keyword>
<dbReference type="GO" id="GO:0046872">
    <property type="term" value="F:metal ion binding"/>
    <property type="evidence" value="ECO:0007669"/>
    <property type="project" value="UniProtKB-KW"/>
</dbReference>
<dbReference type="AlphaFoldDB" id="A0A4V3XC87"/>
<name>A0A4V3XC87_9AGAM</name>
<dbReference type="NCBIfam" id="TIGR01330">
    <property type="entry name" value="bisphos_HAL2"/>
    <property type="match status" value="1"/>
</dbReference>
<evidence type="ECO:0000256" key="4">
    <source>
        <dbReference type="ARBA" id="ARBA00022723"/>
    </source>
</evidence>
<accession>A0A4V3XC87</accession>
<evidence type="ECO:0000256" key="6">
    <source>
        <dbReference type="ARBA" id="ARBA00022842"/>
    </source>
</evidence>
<evidence type="ECO:0000313" key="12">
    <source>
        <dbReference type="Proteomes" id="UP000308199"/>
    </source>
</evidence>
<dbReference type="EMBL" id="SGPK01000308">
    <property type="protein sequence ID" value="THH04833.1"/>
    <property type="molecule type" value="Genomic_DNA"/>
</dbReference>
<comment type="similarity">
    <text evidence="2">Belongs to the inositol monophosphatase superfamily.</text>
</comment>
<dbReference type="GO" id="GO:0008441">
    <property type="term" value="F:3'(2'),5'-bisphosphate nucleotidase activity"/>
    <property type="evidence" value="ECO:0007669"/>
    <property type="project" value="UniProtKB-EC"/>
</dbReference>
<reference evidence="11 12" key="1">
    <citation type="submission" date="2019-02" db="EMBL/GenBank/DDBJ databases">
        <title>Genome sequencing of the rare red list fungi Phellinidium pouzarii.</title>
        <authorList>
            <person name="Buettner E."/>
            <person name="Kellner H."/>
        </authorList>
    </citation>
    <scope>NUCLEOTIDE SEQUENCE [LARGE SCALE GENOMIC DNA]</scope>
    <source>
        <strain evidence="11 12">DSM 108285</strain>
    </source>
</reference>
<keyword evidence="5" id="KW-0378">Hydrolase</keyword>
<feature type="binding site" evidence="10">
    <location>
        <position position="146"/>
    </location>
    <ligand>
        <name>Mg(2+)</name>
        <dbReference type="ChEBI" id="CHEBI:18420"/>
        <label>1</label>
        <note>catalytic</note>
    </ligand>
</feature>
<comment type="catalytic activity">
    <reaction evidence="8">
        <text>adenosine 3',5'-bisphosphate + H2O = AMP + phosphate</text>
        <dbReference type="Rhea" id="RHEA:10040"/>
        <dbReference type="ChEBI" id="CHEBI:15377"/>
        <dbReference type="ChEBI" id="CHEBI:43474"/>
        <dbReference type="ChEBI" id="CHEBI:58343"/>
        <dbReference type="ChEBI" id="CHEBI:456215"/>
        <dbReference type="EC" id="3.1.3.7"/>
    </reaction>
    <physiologicalReaction direction="left-to-right" evidence="8">
        <dbReference type="Rhea" id="RHEA:10041"/>
    </physiologicalReaction>
</comment>
<feature type="binding site" evidence="10">
    <location>
        <position position="145"/>
    </location>
    <ligand>
        <name>Mg(2+)</name>
        <dbReference type="ChEBI" id="CHEBI:18420"/>
        <label>1</label>
        <note>catalytic</note>
    </ligand>
</feature>
<dbReference type="Gene3D" id="3.30.540.10">
    <property type="entry name" value="Fructose-1,6-Bisphosphatase, subunit A, domain 1"/>
    <property type="match status" value="1"/>
</dbReference>
<dbReference type="Gene3D" id="3.40.190.80">
    <property type="match status" value="1"/>
</dbReference>
<dbReference type="Proteomes" id="UP000308199">
    <property type="component" value="Unassembled WGS sequence"/>
</dbReference>
<dbReference type="PROSITE" id="PS00630">
    <property type="entry name" value="IMP_2"/>
    <property type="match status" value="1"/>
</dbReference>
<feature type="binding site" evidence="10">
    <location>
        <position position="143"/>
    </location>
    <ligand>
        <name>Mg(2+)</name>
        <dbReference type="ChEBI" id="CHEBI:18420"/>
        <label>1</label>
        <note>catalytic</note>
    </ligand>
</feature>
<evidence type="ECO:0000256" key="5">
    <source>
        <dbReference type="ARBA" id="ARBA00022801"/>
    </source>
</evidence>
<evidence type="ECO:0000256" key="8">
    <source>
        <dbReference type="ARBA" id="ARBA00044479"/>
    </source>
</evidence>
<comment type="catalytic activity">
    <reaction evidence="7">
        <text>adenosine 2',5'-bisphosphate + H2O = AMP + phosphate</text>
        <dbReference type="Rhea" id="RHEA:77643"/>
        <dbReference type="ChEBI" id="CHEBI:15377"/>
        <dbReference type="ChEBI" id="CHEBI:43474"/>
        <dbReference type="ChEBI" id="CHEBI:194156"/>
        <dbReference type="ChEBI" id="CHEBI:456215"/>
        <dbReference type="EC" id="3.1.3.7"/>
    </reaction>
    <physiologicalReaction direction="left-to-right" evidence="7">
        <dbReference type="Rhea" id="RHEA:77644"/>
    </physiologicalReaction>
</comment>
<dbReference type="FunFam" id="3.40.190.80:FF:000003">
    <property type="entry name" value="PAP-specific phosphatase HAL2-like"/>
    <property type="match status" value="1"/>
</dbReference>
<evidence type="ECO:0000256" key="2">
    <source>
        <dbReference type="ARBA" id="ARBA00009759"/>
    </source>
</evidence>
<evidence type="ECO:0000256" key="7">
    <source>
        <dbReference type="ARBA" id="ARBA00044466"/>
    </source>
</evidence>
<evidence type="ECO:0000256" key="9">
    <source>
        <dbReference type="ARBA" id="ARBA00044484"/>
    </source>
</evidence>
<dbReference type="CDD" id="cd01517">
    <property type="entry name" value="PAP_phosphatase"/>
    <property type="match status" value="1"/>
</dbReference>
<keyword evidence="6 10" id="KW-0460">Magnesium</keyword>
<dbReference type="InterPro" id="IPR000760">
    <property type="entry name" value="Inositol_monophosphatase-like"/>
</dbReference>
<dbReference type="GO" id="GO:0000103">
    <property type="term" value="P:sulfate assimilation"/>
    <property type="evidence" value="ECO:0007669"/>
    <property type="project" value="TreeGrafter"/>
</dbReference>
<sequence>MSLAYALEKEVAISAVLRACQLTSSIFNKLVKNERLTKDDKSPVTVGDFSAQAVVSTILSNAFPDDKIVGEEDSADLRVEANSVLRDRVVELANQALISDLAHGDNVQWGIGPGKQRTMEELLYAIDKGNHDGGKSGRMWTLDPIDGTKGFLRGEQYAVCLAFLVDSKVQVGVMGCPNLPVDASMPDGPKGCLFVAVRGQGAEQRTLSNSKPTRLTIPAYKDSEINFLESVESGHSALDFNARVARILKITREPIRMDSQAKYCALARGDGGVYIRMPVGTGYREKIWDHASGSLLVEEAGGLVTDSRGNPLDFGLGRTLGENFGVIAAGKEVHSKVILAIRKAREDEEAEKSGSSKI</sequence>
<protein>
    <recommendedName>
        <fullName evidence="3">3'(2'),5'-bisphosphate nucleotidase</fullName>
        <ecNumber evidence="3">3.1.3.7</ecNumber>
    </recommendedName>
</protein>
<dbReference type="PANTHER" id="PTHR43200">
    <property type="entry name" value="PHOSPHATASE"/>
    <property type="match status" value="1"/>
</dbReference>
<feature type="binding site" evidence="10">
    <location>
        <position position="71"/>
    </location>
    <ligand>
        <name>Mg(2+)</name>
        <dbReference type="ChEBI" id="CHEBI:18420"/>
        <label>1</label>
        <note>catalytic</note>
    </ligand>
</feature>
<feature type="binding site" evidence="10">
    <location>
        <position position="289"/>
    </location>
    <ligand>
        <name>Mg(2+)</name>
        <dbReference type="ChEBI" id="CHEBI:18420"/>
        <label>1</label>
        <note>catalytic</note>
    </ligand>
</feature>
<comment type="cofactor">
    <cofactor evidence="1 10">
        <name>Mg(2+)</name>
        <dbReference type="ChEBI" id="CHEBI:18420"/>
    </cofactor>
</comment>
<organism evidence="11 12">
    <name type="scientific">Phellinidium pouzarii</name>
    <dbReference type="NCBI Taxonomy" id="167371"/>
    <lineage>
        <taxon>Eukaryota</taxon>
        <taxon>Fungi</taxon>
        <taxon>Dikarya</taxon>
        <taxon>Basidiomycota</taxon>
        <taxon>Agaricomycotina</taxon>
        <taxon>Agaricomycetes</taxon>
        <taxon>Hymenochaetales</taxon>
        <taxon>Hymenochaetaceae</taxon>
        <taxon>Phellinidium</taxon>
    </lineage>
</organism>
<proteinExistence type="inferred from homology"/>
<dbReference type="Pfam" id="PF00459">
    <property type="entry name" value="Inositol_P"/>
    <property type="match status" value="1"/>
</dbReference>
<dbReference type="InterPro" id="IPR006239">
    <property type="entry name" value="DPNP"/>
</dbReference>
<dbReference type="InterPro" id="IPR020550">
    <property type="entry name" value="Inositol_monophosphatase_CS"/>
</dbReference>
<dbReference type="EC" id="3.1.3.7" evidence="3"/>
<dbReference type="PRINTS" id="PR00377">
    <property type="entry name" value="IMPHPHTASES"/>
</dbReference>
<dbReference type="InterPro" id="IPR020583">
    <property type="entry name" value="Inositol_monoP_metal-BS"/>
</dbReference>
<keyword evidence="4 10" id="KW-0479">Metal-binding</keyword>
<dbReference type="InterPro" id="IPR051090">
    <property type="entry name" value="Inositol_monoP_superfamily"/>
</dbReference>